<reference evidence="1 2" key="1">
    <citation type="journal article" date="2022" name="Nat. Genet.">
        <title>Improved pea reference genome and pan-genome highlight genomic features and evolutionary characteristics.</title>
        <authorList>
            <person name="Yang T."/>
            <person name="Liu R."/>
            <person name="Luo Y."/>
            <person name="Hu S."/>
            <person name="Wang D."/>
            <person name="Wang C."/>
            <person name="Pandey M.K."/>
            <person name="Ge S."/>
            <person name="Xu Q."/>
            <person name="Li N."/>
            <person name="Li G."/>
            <person name="Huang Y."/>
            <person name="Saxena R.K."/>
            <person name="Ji Y."/>
            <person name="Li M."/>
            <person name="Yan X."/>
            <person name="He Y."/>
            <person name="Liu Y."/>
            <person name="Wang X."/>
            <person name="Xiang C."/>
            <person name="Varshney R.K."/>
            <person name="Ding H."/>
            <person name="Gao S."/>
            <person name="Zong X."/>
        </authorList>
    </citation>
    <scope>NUCLEOTIDE SEQUENCE [LARGE SCALE GENOMIC DNA]</scope>
    <source>
        <strain evidence="1 2">cv. Zhongwan 6</strain>
    </source>
</reference>
<evidence type="ECO:0000313" key="2">
    <source>
        <dbReference type="Proteomes" id="UP001058974"/>
    </source>
</evidence>
<dbReference type="AlphaFoldDB" id="A0A9D5AFM6"/>
<dbReference type="EMBL" id="JAMSHJ010000005">
    <property type="protein sequence ID" value="KAI5406478.1"/>
    <property type="molecule type" value="Genomic_DNA"/>
</dbReference>
<dbReference type="Gramene" id="Psat05G0299400-T1">
    <property type="protein sequence ID" value="KAI5406478.1"/>
    <property type="gene ID" value="KIW84_052994"/>
</dbReference>
<proteinExistence type="predicted"/>
<protein>
    <submittedName>
        <fullName evidence="1">Uncharacterized protein</fullName>
    </submittedName>
</protein>
<dbReference type="PANTHER" id="PTHR31973:SF195">
    <property type="entry name" value="MUDR FAMILY TRANSPOSASE"/>
    <property type="match status" value="1"/>
</dbReference>
<evidence type="ECO:0000313" key="1">
    <source>
        <dbReference type="EMBL" id="KAI5406478.1"/>
    </source>
</evidence>
<sequence length="153" mass="17555">MKLNEVAVDVRLRFATEITGFMDFKARQLASKVVEGDSTKQYSMLWSHGAELGRTSKGNTFKLNIRRPTHGLPPRDANDQYLPIAFKVVENETRDFWSWFIKLLLDDISCDRPRTLKIRDIMGPERHANDSFVIPEEDISVGSAKGKKTWNDI</sequence>
<gene>
    <name evidence="1" type="ORF">KIW84_052994</name>
</gene>
<dbReference type="PANTHER" id="PTHR31973">
    <property type="entry name" value="POLYPROTEIN, PUTATIVE-RELATED"/>
    <property type="match status" value="1"/>
</dbReference>
<keyword evidence="2" id="KW-1185">Reference proteome</keyword>
<accession>A0A9D5AFM6</accession>
<comment type="caution">
    <text evidence="1">The sequence shown here is derived from an EMBL/GenBank/DDBJ whole genome shotgun (WGS) entry which is preliminary data.</text>
</comment>
<organism evidence="1 2">
    <name type="scientific">Pisum sativum</name>
    <name type="common">Garden pea</name>
    <name type="synonym">Lathyrus oleraceus</name>
    <dbReference type="NCBI Taxonomy" id="3888"/>
    <lineage>
        <taxon>Eukaryota</taxon>
        <taxon>Viridiplantae</taxon>
        <taxon>Streptophyta</taxon>
        <taxon>Embryophyta</taxon>
        <taxon>Tracheophyta</taxon>
        <taxon>Spermatophyta</taxon>
        <taxon>Magnoliopsida</taxon>
        <taxon>eudicotyledons</taxon>
        <taxon>Gunneridae</taxon>
        <taxon>Pentapetalae</taxon>
        <taxon>rosids</taxon>
        <taxon>fabids</taxon>
        <taxon>Fabales</taxon>
        <taxon>Fabaceae</taxon>
        <taxon>Papilionoideae</taxon>
        <taxon>50 kb inversion clade</taxon>
        <taxon>NPAAA clade</taxon>
        <taxon>Hologalegina</taxon>
        <taxon>IRL clade</taxon>
        <taxon>Fabeae</taxon>
        <taxon>Lathyrus</taxon>
    </lineage>
</organism>
<dbReference type="Proteomes" id="UP001058974">
    <property type="component" value="Chromosome 5"/>
</dbReference>
<name>A0A9D5AFM6_PEA</name>